<dbReference type="RefSeq" id="WP_216683245.1">
    <property type="nucleotide sequence ID" value="NZ_JAHLZN010000002.1"/>
</dbReference>
<dbReference type="Proteomes" id="UP000770161">
    <property type="component" value="Unassembled WGS sequence"/>
</dbReference>
<keyword evidence="2" id="KW-1185">Reference proteome</keyword>
<evidence type="ECO:0000313" key="1">
    <source>
        <dbReference type="EMBL" id="MBU6112720.1"/>
    </source>
</evidence>
<gene>
    <name evidence="1" type="ORF">KQ656_02060</name>
</gene>
<proteinExistence type="predicted"/>
<name>A0ABS6GTL0_MAMLE</name>
<reference evidence="1 2" key="1">
    <citation type="submission" date="2021-06" db="EMBL/GenBank/DDBJ databases">
        <title>Staphylococcus lentus K169 genome sequencing.</title>
        <authorList>
            <person name="Sundareshan S."/>
            <person name="Akhila D.S."/>
            <person name="Prachi D."/>
            <person name="Sivakumar R."/>
            <person name="Rajendhran J."/>
            <person name="Isloor S."/>
            <person name="Hegde N.R."/>
        </authorList>
    </citation>
    <scope>NUCLEOTIDE SEQUENCE [LARGE SCALE GENOMIC DNA]</scope>
    <source>
        <strain evidence="1 2">K169</strain>
    </source>
</reference>
<protein>
    <submittedName>
        <fullName evidence="1">Uncharacterized protein</fullName>
    </submittedName>
</protein>
<organism evidence="1 2">
    <name type="scientific">Mammaliicoccus lentus</name>
    <name type="common">Staphylococcus lentus</name>
    <dbReference type="NCBI Taxonomy" id="42858"/>
    <lineage>
        <taxon>Bacteria</taxon>
        <taxon>Bacillati</taxon>
        <taxon>Bacillota</taxon>
        <taxon>Bacilli</taxon>
        <taxon>Bacillales</taxon>
        <taxon>Staphylococcaceae</taxon>
        <taxon>Mammaliicoccus</taxon>
    </lineage>
</organism>
<evidence type="ECO:0000313" key="2">
    <source>
        <dbReference type="Proteomes" id="UP000770161"/>
    </source>
</evidence>
<comment type="caution">
    <text evidence="1">The sequence shown here is derived from an EMBL/GenBank/DDBJ whole genome shotgun (WGS) entry which is preliminary data.</text>
</comment>
<accession>A0ABS6GTL0</accession>
<dbReference type="EMBL" id="JAHLZN010000002">
    <property type="protein sequence ID" value="MBU6112720.1"/>
    <property type="molecule type" value="Genomic_DNA"/>
</dbReference>
<sequence>MQKSTLINLLNIDEDQYDTYNKVLKNLNIEFSSIYFPFIESKDLLPVSFYSYYPVVFQDFFNFSKKRSFAFYRFISFSFYMPIHFRQVI</sequence>